<dbReference type="Pfam" id="PF07676">
    <property type="entry name" value="PD40"/>
    <property type="match status" value="1"/>
</dbReference>
<dbReference type="Pfam" id="PF12894">
    <property type="entry name" value="ANAPC4_WD40"/>
    <property type="match status" value="1"/>
</dbReference>
<dbReference type="RefSeq" id="WP_220203689.1">
    <property type="nucleotide sequence ID" value="NZ_BNJK01000001.1"/>
</dbReference>
<keyword evidence="4" id="KW-0812">Transmembrane</keyword>
<evidence type="ECO:0000313" key="7">
    <source>
        <dbReference type="Proteomes" id="UP000597444"/>
    </source>
</evidence>
<dbReference type="InterPro" id="IPR015943">
    <property type="entry name" value="WD40/YVTN_repeat-like_dom_sf"/>
</dbReference>
<dbReference type="InterPro" id="IPR011042">
    <property type="entry name" value="6-blade_b-propeller_TolB-like"/>
</dbReference>
<accession>A0A8J3IKD0</accession>
<feature type="region of interest" description="Disordered" evidence="3">
    <location>
        <begin position="1"/>
        <end position="21"/>
    </location>
</feature>
<organism evidence="6 7">
    <name type="scientific">Reticulibacter mediterranei</name>
    <dbReference type="NCBI Taxonomy" id="2778369"/>
    <lineage>
        <taxon>Bacteria</taxon>
        <taxon>Bacillati</taxon>
        <taxon>Chloroflexota</taxon>
        <taxon>Ktedonobacteria</taxon>
        <taxon>Ktedonobacterales</taxon>
        <taxon>Reticulibacteraceae</taxon>
        <taxon>Reticulibacter</taxon>
    </lineage>
</organism>
<protein>
    <recommendedName>
        <fullName evidence="5">Anaphase-promoting complex subunit 4-like WD40 domain-containing protein</fullName>
    </recommendedName>
</protein>
<dbReference type="InterPro" id="IPR011044">
    <property type="entry name" value="Quino_amine_DH_bsu"/>
</dbReference>
<sequence length="372" mass="38459">MEDNSISREMNSPTPSQAKKRSSLLRVASVGAIATVAAITILSFSAFSSVQQGAMTSGKQVCSLSAGPKVVTKGTPMGADLAWSSQGQLAVATHQGIKVYAAKNCAATSFSQPKVHQATGPVWSPDGSKLLVSSGAAGDGEYVLDSTGKVVTNLDFPAGIANRVWSPDNKLIVNSLDIHDQNNVKETINTVDANNGNKTATTQLPEGAVVGFSADGKLALVQHFSKDNKTATLTLWDVNAGKQAGSASFPAAAFGAQLSPDGSLLALDQKGKIEIYNTADGKLLTSFANKATGENAPTLAWSPDGKYLAEGADAITIYDIATKKLATTLGQADGQHWITNLTWSSDGTGIASSTTPLGDASSDVTVNVWQLS</sequence>
<dbReference type="Proteomes" id="UP000597444">
    <property type="component" value="Unassembled WGS sequence"/>
</dbReference>
<evidence type="ECO:0000256" key="1">
    <source>
        <dbReference type="ARBA" id="ARBA00022574"/>
    </source>
</evidence>
<dbReference type="PANTHER" id="PTHR19848">
    <property type="entry name" value="WD40 REPEAT PROTEIN"/>
    <property type="match status" value="1"/>
</dbReference>
<feature type="compositionally biased region" description="Polar residues" evidence="3">
    <location>
        <begin position="7"/>
        <end position="17"/>
    </location>
</feature>
<keyword evidence="4" id="KW-1133">Transmembrane helix</keyword>
<comment type="caution">
    <text evidence="6">The sequence shown here is derived from an EMBL/GenBank/DDBJ whole genome shotgun (WGS) entry which is preliminary data.</text>
</comment>
<feature type="domain" description="Anaphase-promoting complex subunit 4-like WD40" evidence="5">
    <location>
        <begin position="258"/>
        <end position="345"/>
    </location>
</feature>
<evidence type="ECO:0000256" key="4">
    <source>
        <dbReference type="SAM" id="Phobius"/>
    </source>
</evidence>
<dbReference type="EMBL" id="BNJK01000001">
    <property type="protein sequence ID" value="GHO92877.1"/>
    <property type="molecule type" value="Genomic_DNA"/>
</dbReference>
<keyword evidence="4" id="KW-0472">Membrane</keyword>
<dbReference type="SUPFAM" id="SSF50969">
    <property type="entry name" value="YVTN repeat-like/Quinoprotein amine dehydrogenase"/>
    <property type="match status" value="1"/>
</dbReference>
<proteinExistence type="predicted"/>
<gene>
    <name evidence="6" type="ORF">KSF_029250</name>
</gene>
<reference evidence="6" key="1">
    <citation type="submission" date="2020-10" db="EMBL/GenBank/DDBJ databases">
        <title>Taxonomic study of unclassified bacteria belonging to the class Ktedonobacteria.</title>
        <authorList>
            <person name="Yabe S."/>
            <person name="Wang C.M."/>
            <person name="Zheng Y."/>
            <person name="Sakai Y."/>
            <person name="Cavaletti L."/>
            <person name="Monciardini P."/>
            <person name="Donadio S."/>
        </authorList>
    </citation>
    <scope>NUCLEOTIDE SEQUENCE</scope>
    <source>
        <strain evidence="6">ID150040</strain>
    </source>
</reference>
<keyword evidence="7" id="KW-1185">Reference proteome</keyword>
<keyword evidence="2" id="KW-0677">Repeat</keyword>
<keyword evidence="1" id="KW-0853">WD repeat</keyword>
<evidence type="ECO:0000256" key="2">
    <source>
        <dbReference type="ARBA" id="ARBA00022737"/>
    </source>
</evidence>
<evidence type="ECO:0000259" key="5">
    <source>
        <dbReference type="Pfam" id="PF12894"/>
    </source>
</evidence>
<dbReference type="InterPro" id="IPR024977">
    <property type="entry name" value="Apc4-like_WD40_dom"/>
</dbReference>
<evidence type="ECO:0000313" key="6">
    <source>
        <dbReference type="EMBL" id="GHO92877.1"/>
    </source>
</evidence>
<dbReference type="PANTHER" id="PTHR19848:SF8">
    <property type="entry name" value="F-BOX AND WD REPEAT DOMAIN CONTAINING 7"/>
    <property type="match status" value="1"/>
</dbReference>
<dbReference type="AlphaFoldDB" id="A0A8J3IKD0"/>
<feature type="transmembrane region" description="Helical" evidence="4">
    <location>
        <begin position="24"/>
        <end position="47"/>
    </location>
</feature>
<evidence type="ECO:0000256" key="3">
    <source>
        <dbReference type="SAM" id="MobiDB-lite"/>
    </source>
</evidence>
<dbReference type="InterPro" id="IPR011659">
    <property type="entry name" value="WD40"/>
</dbReference>
<name>A0A8J3IKD0_9CHLR</name>
<dbReference type="Gene3D" id="2.120.10.30">
    <property type="entry name" value="TolB, C-terminal domain"/>
    <property type="match status" value="1"/>
</dbReference>
<dbReference type="Gene3D" id="2.130.10.10">
    <property type="entry name" value="YVTN repeat-like/Quinoprotein amine dehydrogenase"/>
    <property type="match status" value="1"/>
</dbReference>